<evidence type="ECO:0000256" key="5">
    <source>
        <dbReference type="ARBA" id="ARBA00018679"/>
    </source>
</evidence>
<evidence type="ECO:0000256" key="9">
    <source>
        <dbReference type="ARBA" id="ARBA00023239"/>
    </source>
</evidence>
<keyword evidence="8 12" id="KW-0663">Pyridoxal phosphate</keyword>
<proteinExistence type="inferred from homology"/>
<comment type="pathway">
    <text evidence="2 12">Amino-acid biosynthesis; L-threonine biosynthesis; L-threonine from L-aspartate: step 5/5.</text>
</comment>
<evidence type="ECO:0000256" key="4">
    <source>
        <dbReference type="ARBA" id="ARBA00013028"/>
    </source>
</evidence>
<comment type="similarity">
    <text evidence="3 12">Belongs to the threonine synthase family.</text>
</comment>
<dbReference type="Gene3D" id="3.40.50.1100">
    <property type="match status" value="2"/>
</dbReference>
<evidence type="ECO:0000256" key="6">
    <source>
        <dbReference type="ARBA" id="ARBA00022605"/>
    </source>
</evidence>
<keyword evidence="7 12" id="KW-0791">Threonine biosynthesis</keyword>
<dbReference type="GeneID" id="11971990"/>
<dbReference type="SUPFAM" id="SSF53686">
    <property type="entry name" value="Tryptophan synthase beta subunit-like PLP-dependent enzymes"/>
    <property type="match status" value="1"/>
</dbReference>
<evidence type="ECO:0000256" key="12">
    <source>
        <dbReference type="PIRNR" id="PIRNR038945"/>
    </source>
</evidence>
<evidence type="ECO:0000256" key="14">
    <source>
        <dbReference type="PIRSR" id="PIRSR038945-2"/>
    </source>
</evidence>
<dbReference type="GO" id="GO:0009088">
    <property type="term" value="P:threonine biosynthetic process"/>
    <property type="evidence" value="ECO:0007669"/>
    <property type="project" value="UniProtKB-UniRule"/>
</dbReference>
<dbReference type="EC" id="4.2.3.1" evidence="4 11"/>
<keyword evidence="9 12" id="KW-0456">Lyase</keyword>
<dbReference type="Proteomes" id="UP000005233">
    <property type="component" value="Chromosome"/>
</dbReference>
<dbReference type="PANTHER" id="PTHR48078">
    <property type="entry name" value="THREONINE DEHYDRATASE, MITOCHONDRIAL-RELATED"/>
    <property type="match status" value="1"/>
</dbReference>
<dbReference type="HOGENOM" id="CLU_028142_0_0_2"/>
<reference evidence="16 17" key="1">
    <citation type="journal article" date="2012" name="J. Bacteriol.">
        <title>Complete genome sequence of a thermophilic methanogen, Methanocella conradii HZ254, isolated from Chinese rice field soil.</title>
        <authorList>
            <person name="Lu Z."/>
            <person name="Lu Y."/>
        </authorList>
    </citation>
    <scope>NUCLEOTIDE SEQUENCE [LARGE SCALE GENOMIC DNA]</scope>
    <source>
        <strain evidence="17">DSM 24694 / JCM 17849 / CGMCC 1.5162 / HZ254</strain>
    </source>
</reference>
<comment type="catalytic activity">
    <reaction evidence="10 12">
        <text>O-phospho-L-homoserine + H2O = L-threonine + phosphate</text>
        <dbReference type="Rhea" id="RHEA:10840"/>
        <dbReference type="ChEBI" id="CHEBI:15377"/>
        <dbReference type="ChEBI" id="CHEBI:43474"/>
        <dbReference type="ChEBI" id="CHEBI:57590"/>
        <dbReference type="ChEBI" id="CHEBI:57926"/>
        <dbReference type="EC" id="4.2.3.1"/>
    </reaction>
</comment>
<protein>
    <recommendedName>
        <fullName evidence="5 11">Threonine synthase</fullName>
        <ecNumber evidence="4 11">4.2.3.1</ecNumber>
    </recommendedName>
</protein>
<evidence type="ECO:0000256" key="3">
    <source>
        <dbReference type="ARBA" id="ARBA00005517"/>
    </source>
</evidence>
<evidence type="ECO:0000313" key="17">
    <source>
        <dbReference type="Proteomes" id="UP000005233"/>
    </source>
</evidence>
<dbReference type="KEGG" id="mez:Mtc_1843"/>
<organism evidence="16 17">
    <name type="scientific">Methanocella conradii (strain DSM 24694 / JCM 17849 / CGMCC 1.5162 / HZ254)</name>
    <dbReference type="NCBI Taxonomy" id="1041930"/>
    <lineage>
        <taxon>Archaea</taxon>
        <taxon>Methanobacteriati</taxon>
        <taxon>Methanobacteriota</taxon>
        <taxon>Stenosarchaea group</taxon>
        <taxon>Methanomicrobia</taxon>
        <taxon>Methanocellales</taxon>
        <taxon>Methanocellaceae</taxon>
        <taxon>Methanocella</taxon>
    </lineage>
</organism>
<dbReference type="GO" id="GO:0009097">
    <property type="term" value="P:isoleucine biosynthetic process"/>
    <property type="evidence" value="ECO:0007669"/>
    <property type="project" value="TreeGrafter"/>
</dbReference>
<dbReference type="InterPro" id="IPR000634">
    <property type="entry name" value="Ser/Thr_deHydtase_PyrdxlP-BS"/>
</dbReference>
<evidence type="ECO:0000256" key="8">
    <source>
        <dbReference type="ARBA" id="ARBA00022898"/>
    </source>
</evidence>
<dbReference type="InterPro" id="IPR026260">
    <property type="entry name" value="Thr_Synthase_bac/arc"/>
</dbReference>
<dbReference type="GO" id="GO:0003941">
    <property type="term" value="F:L-serine ammonia-lyase activity"/>
    <property type="evidence" value="ECO:0007669"/>
    <property type="project" value="TreeGrafter"/>
</dbReference>
<keyword evidence="6 12" id="KW-0028">Amino-acid biosynthesis</keyword>
<feature type="binding site" evidence="13">
    <location>
        <position position="368"/>
    </location>
    <ligand>
        <name>pyridoxal 5'-phosphate</name>
        <dbReference type="ChEBI" id="CHEBI:597326"/>
    </ligand>
</feature>
<evidence type="ECO:0000256" key="11">
    <source>
        <dbReference type="NCBIfam" id="TIGR00260"/>
    </source>
</evidence>
<dbReference type="FunFam" id="3.40.50.1100:FF:000014">
    <property type="entry name" value="Threonine synthase"/>
    <property type="match status" value="1"/>
</dbReference>
<dbReference type="GO" id="GO:0006567">
    <property type="term" value="P:L-threonine catabolic process"/>
    <property type="evidence" value="ECO:0007669"/>
    <property type="project" value="TreeGrafter"/>
</dbReference>
<dbReference type="InterPro" id="IPR036052">
    <property type="entry name" value="TrpB-like_PALP_sf"/>
</dbReference>
<dbReference type="InterPro" id="IPR001926">
    <property type="entry name" value="TrpB-like_PALP"/>
</dbReference>
<dbReference type="NCBIfam" id="NF006050">
    <property type="entry name" value="PRK08197.1"/>
    <property type="match status" value="1"/>
</dbReference>
<dbReference type="PANTHER" id="PTHR48078:SF6">
    <property type="entry name" value="L-THREONINE DEHYDRATASE CATABOLIC TDCB"/>
    <property type="match status" value="1"/>
</dbReference>
<feature type="binding site" evidence="13">
    <location>
        <position position="129"/>
    </location>
    <ligand>
        <name>pyridoxal 5'-phosphate</name>
        <dbReference type="ChEBI" id="CHEBI:597326"/>
    </ligand>
</feature>
<name>H8IAS9_METCZ</name>
<dbReference type="RefSeq" id="WP_014406415.1">
    <property type="nucleotide sequence ID" value="NC_017034.1"/>
</dbReference>
<dbReference type="GO" id="GO:0004794">
    <property type="term" value="F:threonine deaminase activity"/>
    <property type="evidence" value="ECO:0007669"/>
    <property type="project" value="TreeGrafter"/>
</dbReference>
<comment type="function">
    <text evidence="12">Catalyzes the gamma-elimination of phosphate from L-phosphohomoserine and the beta-addition of water to produce L-threonine.</text>
</comment>
<evidence type="ECO:0000256" key="10">
    <source>
        <dbReference type="ARBA" id="ARBA00049144"/>
    </source>
</evidence>
<evidence type="ECO:0000256" key="7">
    <source>
        <dbReference type="ARBA" id="ARBA00022697"/>
    </source>
</evidence>
<keyword evidence="17" id="KW-1185">Reference proteome</keyword>
<dbReference type="GO" id="GO:0004795">
    <property type="term" value="F:threonine synthase activity"/>
    <property type="evidence" value="ECO:0007669"/>
    <property type="project" value="UniProtKB-UniRule"/>
</dbReference>
<feature type="modified residue" description="N6-(pyridoxal phosphate)lysine" evidence="14">
    <location>
        <position position="103"/>
    </location>
</feature>
<evidence type="ECO:0000256" key="1">
    <source>
        <dbReference type="ARBA" id="ARBA00001933"/>
    </source>
</evidence>
<evidence type="ECO:0000259" key="15">
    <source>
        <dbReference type="Pfam" id="PF00291"/>
    </source>
</evidence>
<gene>
    <name evidence="16" type="primary">thrC-1</name>
    <name evidence="16" type="ordered locus">Mtc_1843</name>
</gene>
<dbReference type="NCBIfam" id="TIGR00260">
    <property type="entry name" value="thrC"/>
    <property type="match status" value="1"/>
</dbReference>
<dbReference type="STRING" id="1041930.Mtc_1843"/>
<dbReference type="GO" id="GO:0030170">
    <property type="term" value="F:pyridoxal phosphate binding"/>
    <property type="evidence" value="ECO:0007669"/>
    <property type="project" value="InterPro"/>
</dbReference>
<dbReference type="PROSITE" id="PS00165">
    <property type="entry name" value="DEHYDRATASE_SER_THR"/>
    <property type="match status" value="1"/>
</dbReference>
<evidence type="ECO:0000256" key="2">
    <source>
        <dbReference type="ARBA" id="ARBA00004979"/>
    </source>
</evidence>
<feature type="binding site" evidence="13">
    <location>
        <begin position="230"/>
        <end position="234"/>
    </location>
    <ligand>
        <name>pyridoxal 5'-phosphate</name>
        <dbReference type="ChEBI" id="CHEBI:597326"/>
    </ligand>
</feature>
<dbReference type="InterPro" id="IPR050147">
    <property type="entry name" value="Ser/Thr_Dehydratase"/>
</dbReference>
<dbReference type="CDD" id="cd01563">
    <property type="entry name" value="Thr-synth_1"/>
    <property type="match status" value="1"/>
</dbReference>
<feature type="domain" description="Tryptophan synthase beta chain-like PALP" evidence="15">
    <location>
        <begin position="65"/>
        <end position="369"/>
    </location>
</feature>
<dbReference type="PIRSF" id="PIRSF038945">
    <property type="entry name" value="Thr_synthase"/>
    <property type="match status" value="1"/>
</dbReference>
<dbReference type="Pfam" id="PF00291">
    <property type="entry name" value="PALP"/>
    <property type="match status" value="1"/>
</dbReference>
<evidence type="ECO:0000313" key="16">
    <source>
        <dbReference type="EMBL" id="AFD00584.1"/>
    </source>
</evidence>
<dbReference type="AlphaFoldDB" id="H8IAS9"/>
<dbReference type="UniPathway" id="UPA00050">
    <property type="reaction ID" value="UER00065"/>
</dbReference>
<dbReference type="InterPro" id="IPR004450">
    <property type="entry name" value="Thr_synthase-like"/>
</dbReference>
<sequence>MYHLECIKCGAKYGPDKVIYTCSKCGGLLDVVYDYSEIRLSREDLKGPLSVWKYKALLPVSREPVTLKEGGTPIYHLRSIGKEVGLREAYAKHEGMNPSGSFKDRGMTVGVTKALELGMKSVACASTGNTSASLAVYGARAGIPVIVLLPSGKVALGKVAQALMHGAKVISIKGNFDDALRLVRELCVENGIYLLNSINPYRLEGQKTIGFEIVDYFGWEVPDRIILPVGNAGNITAIFKGLSEMKRLGIIDRVPKMTGIQAEGSAPIAKAIKSGAASIAVEEHPETVATAIRIGDPVNAVKALNAIRASGGTAETVTDEEILAAQKMLATKEGIGVEPASAASVAGLIKLRRMGVIEKDEHVVCVVTGHLLKDPETVIKNCDKPIEVEATKEAIEKALGMKPSIASY</sequence>
<dbReference type="OrthoDB" id="6371at2157"/>
<dbReference type="GO" id="GO:0006565">
    <property type="term" value="P:L-serine catabolic process"/>
    <property type="evidence" value="ECO:0007669"/>
    <property type="project" value="TreeGrafter"/>
</dbReference>
<comment type="cofactor">
    <cofactor evidence="1 12 13">
        <name>pyridoxal 5'-phosphate</name>
        <dbReference type="ChEBI" id="CHEBI:597326"/>
    </cofactor>
</comment>
<evidence type="ECO:0000256" key="13">
    <source>
        <dbReference type="PIRSR" id="PIRSR038945-1"/>
    </source>
</evidence>
<dbReference type="EMBL" id="CP003243">
    <property type="protein sequence ID" value="AFD00584.1"/>
    <property type="molecule type" value="Genomic_DNA"/>
</dbReference>
<accession>H8IAS9</accession>
<dbReference type="eggNOG" id="arCOG01434">
    <property type="taxonomic scope" value="Archaea"/>
</dbReference>